<sequence length="265" mass="30272">MTYPLTKAVDDVLEHNKIFGELVALCATDDDLEDLSDLTTILKEIGTYIHYNLTNTLIYIQISERALNIGEGDRWTESSIDYKTAMKQNAALEKQDAFVDLKASIVIHEMMYDQMRRCERLSSRITKAIQEVVKYFISHLTRYNDARHELGENKISWDEVRKPDSIFWQSVSTDHHFIALSSAEMLWSKVNNGRKRERPVNLIDMVVAVNEYSSIESSNAVDSFGNKDENNDGNFDNILHEIETGRPVSEFIESANGGDIDVDLL</sequence>
<comment type="caution">
    <text evidence="1">The sequence shown here is derived from an EMBL/GenBank/DDBJ whole genome shotgun (WGS) entry which is preliminary data.</text>
</comment>
<dbReference type="Proteomes" id="UP001209540">
    <property type="component" value="Unassembled WGS sequence"/>
</dbReference>
<keyword evidence="2" id="KW-1185">Reference proteome</keyword>
<evidence type="ECO:0000313" key="2">
    <source>
        <dbReference type="Proteomes" id="UP001209540"/>
    </source>
</evidence>
<proteinExistence type="predicted"/>
<protein>
    <submittedName>
        <fullName evidence="1">Uncharacterized protein</fullName>
    </submittedName>
</protein>
<evidence type="ECO:0000313" key="1">
    <source>
        <dbReference type="EMBL" id="KAI9273128.1"/>
    </source>
</evidence>
<reference evidence="1" key="2">
    <citation type="submission" date="2023-02" db="EMBL/GenBank/DDBJ databases">
        <authorList>
            <consortium name="DOE Joint Genome Institute"/>
            <person name="Mondo S.J."/>
            <person name="Chang Y."/>
            <person name="Wang Y."/>
            <person name="Ahrendt S."/>
            <person name="Andreopoulos W."/>
            <person name="Barry K."/>
            <person name="Beard J."/>
            <person name="Benny G.L."/>
            <person name="Blankenship S."/>
            <person name="Bonito G."/>
            <person name="Cuomo C."/>
            <person name="Desiro A."/>
            <person name="Gervers K.A."/>
            <person name="Hundley H."/>
            <person name="Kuo A."/>
            <person name="LaButti K."/>
            <person name="Lang B.F."/>
            <person name="Lipzen A."/>
            <person name="O'Donnell K."/>
            <person name="Pangilinan J."/>
            <person name="Reynolds N."/>
            <person name="Sandor L."/>
            <person name="Smith M.W."/>
            <person name="Tsang A."/>
            <person name="Grigoriev I.V."/>
            <person name="Stajich J.E."/>
            <person name="Spatafora J.W."/>
        </authorList>
    </citation>
    <scope>NUCLEOTIDE SEQUENCE</scope>
    <source>
        <strain evidence="1">RSA 2281</strain>
    </source>
</reference>
<organism evidence="1 2">
    <name type="scientific">Phascolomyces articulosus</name>
    <dbReference type="NCBI Taxonomy" id="60185"/>
    <lineage>
        <taxon>Eukaryota</taxon>
        <taxon>Fungi</taxon>
        <taxon>Fungi incertae sedis</taxon>
        <taxon>Mucoromycota</taxon>
        <taxon>Mucoromycotina</taxon>
        <taxon>Mucoromycetes</taxon>
        <taxon>Mucorales</taxon>
        <taxon>Lichtheimiaceae</taxon>
        <taxon>Phascolomyces</taxon>
    </lineage>
</organism>
<reference evidence="1" key="1">
    <citation type="journal article" date="2022" name="IScience">
        <title>Evolution of zygomycete secretomes and the origins of terrestrial fungal ecologies.</title>
        <authorList>
            <person name="Chang Y."/>
            <person name="Wang Y."/>
            <person name="Mondo S."/>
            <person name="Ahrendt S."/>
            <person name="Andreopoulos W."/>
            <person name="Barry K."/>
            <person name="Beard J."/>
            <person name="Benny G.L."/>
            <person name="Blankenship S."/>
            <person name="Bonito G."/>
            <person name="Cuomo C."/>
            <person name="Desiro A."/>
            <person name="Gervers K.A."/>
            <person name="Hundley H."/>
            <person name="Kuo A."/>
            <person name="LaButti K."/>
            <person name="Lang B.F."/>
            <person name="Lipzen A."/>
            <person name="O'Donnell K."/>
            <person name="Pangilinan J."/>
            <person name="Reynolds N."/>
            <person name="Sandor L."/>
            <person name="Smith M.E."/>
            <person name="Tsang A."/>
            <person name="Grigoriev I.V."/>
            <person name="Stajich J.E."/>
            <person name="Spatafora J.W."/>
        </authorList>
    </citation>
    <scope>NUCLEOTIDE SEQUENCE</scope>
    <source>
        <strain evidence="1">RSA 2281</strain>
    </source>
</reference>
<dbReference type="AlphaFoldDB" id="A0AAD5KKB3"/>
<name>A0AAD5KKB3_9FUNG</name>
<gene>
    <name evidence="1" type="ORF">BDA99DRAFT_556694</name>
</gene>
<accession>A0AAD5KKB3</accession>
<dbReference type="EMBL" id="JAIXMP010000005">
    <property type="protein sequence ID" value="KAI9273128.1"/>
    <property type="molecule type" value="Genomic_DNA"/>
</dbReference>